<evidence type="ECO:0000256" key="1">
    <source>
        <dbReference type="ARBA" id="ARBA00005395"/>
    </source>
</evidence>
<dbReference type="Pfam" id="PF00583">
    <property type="entry name" value="Acetyltransf_1"/>
    <property type="match status" value="1"/>
</dbReference>
<dbReference type="PANTHER" id="PTHR43420">
    <property type="entry name" value="ACETYLTRANSFERASE"/>
    <property type="match status" value="1"/>
</dbReference>
<comment type="similarity">
    <text evidence="1">Belongs to the acetyltransferase family. RimI subfamily.</text>
</comment>
<dbReference type="SUPFAM" id="SSF55729">
    <property type="entry name" value="Acyl-CoA N-acyltransferases (Nat)"/>
    <property type="match status" value="1"/>
</dbReference>
<keyword evidence="6" id="KW-0687">Ribonucleoprotein</keyword>
<dbReference type="GO" id="GO:0005840">
    <property type="term" value="C:ribosome"/>
    <property type="evidence" value="ECO:0007669"/>
    <property type="project" value="UniProtKB-KW"/>
</dbReference>
<dbReference type="GO" id="GO:0008080">
    <property type="term" value="F:N-acetyltransferase activity"/>
    <property type="evidence" value="ECO:0007669"/>
    <property type="project" value="InterPro"/>
</dbReference>
<dbReference type="InterPro" id="IPR000182">
    <property type="entry name" value="GNAT_dom"/>
</dbReference>
<feature type="domain" description="N-acetyltransferase" evidence="5">
    <location>
        <begin position="48"/>
        <end position="192"/>
    </location>
</feature>
<dbReference type="InterPro" id="IPR050680">
    <property type="entry name" value="YpeA/RimI_acetyltransf"/>
</dbReference>
<keyword evidence="3" id="KW-0808">Transferase</keyword>
<reference evidence="6" key="2">
    <citation type="journal article" date="2021" name="PeerJ">
        <title>Extensive microbial diversity within the chicken gut microbiome revealed by metagenomics and culture.</title>
        <authorList>
            <person name="Gilroy R."/>
            <person name="Ravi A."/>
            <person name="Getino M."/>
            <person name="Pursley I."/>
            <person name="Horton D.L."/>
            <person name="Alikhan N.F."/>
            <person name="Baker D."/>
            <person name="Gharbi K."/>
            <person name="Hall N."/>
            <person name="Watson M."/>
            <person name="Adriaenssens E.M."/>
            <person name="Foster-Nyarko E."/>
            <person name="Jarju S."/>
            <person name="Secka A."/>
            <person name="Antonio M."/>
            <person name="Oren A."/>
            <person name="Chaudhuri R.R."/>
            <person name="La Ragione R."/>
            <person name="Hildebrand F."/>
            <person name="Pallen M.J."/>
        </authorList>
    </citation>
    <scope>NUCLEOTIDE SEQUENCE</scope>
    <source>
        <strain evidence="6">C6-149</strain>
    </source>
</reference>
<protein>
    <submittedName>
        <fullName evidence="6">Ribosomal protein S18-alanine N-acetyltransferase</fullName>
    </submittedName>
</protein>
<dbReference type="InterPro" id="IPR006464">
    <property type="entry name" value="AcTrfase_RimI/Ard1"/>
</dbReference>
<dbReference type="PANTHER" id="PTHR43420:SF44">
    <property type="entry name" value="ACETYLTRANSFERASE YPEA"/>
    <property type="match status" value="1"/>
</dbReference>
<evidence type="ECO:0000313" key="6">
    <source>
        <dbReference type="EMBL" id="MBO8441556.1"/>
    </source>
</evidence>
<dbReference type="InterPro" id="IPR016181">
    <property type="entry name" value="Acyl_CoA_acyltransferase"/>
</dbReference>
<reference evidence="6" key="1">
    <citation type="submission" date="2020-10" db="EMBL/GenBank/DDBJ databases">
        <authorList>
            <person name="Gilroy R."/>
        </authorList>
    </citation>
    <scope>NUCLEOTIDE SEQUENCE</scope>
    <source>
        <strain evidence="6">C6-149</strain>
    </source>
</reference>
<keyword evidence="2" id="KW-0963">Cytoplasm</keyword>
<gene>
    <name evidence="6" type="primary">rimI</name>
    <name evidence="6" type="ORF">IAA89_03810</name>
</gene>
<organism evidence="6 7">
    <name type="scientific">Candidatus Gallilactobacillus intestinavium</name>
    <dbReference type="NCBI Taxonomy" id="2840838"/>
    <lineage>
        <taxon>Bacteria</taxon>
        <taxon>Bacillati</taxon>
        <taxon>Bacillota</taxon>
        <taxon>Bacilli</taxon>
        <taxon>Lactobacillales</taxon>
        <taxon>Lactobacillaceae</taxon>
        <taxon>Lactobacillaceae incertae sedis</taxon>
        <taxon>Candidatus Gallilactobacillus</taxon>
    </lineage>
</organism>
<accession>A0A9D9H818</accession>
<dbReference type="AlphaFoldDB" id="A0A9D9H818"/>
<evidence type="ECO:0000256" key="4">
    <source>
        <dbReference type="ARBA" id="ARBA00023315"/>
    </source>
</evidence>
<sequence>MWKKYKSQFQKWYHNHFETLTKEQQLDNLDINNHKLKIRGINYFLARAQVTDITEMIDVQRSVSNGNTTWDEVTFEKELTRLDDRLYLIIRKNDKLLAYAGCSMNCETKEAHITNLAVLPNYQGRGLGEFLMRTLLYKARYMNMKEITLEVRINNSSAQKLYKKLGFKQYNIKHNYYSSSNEDALDMRVILSND</sequence>
<evidence type="ECO:0000259" key="5">
    <source>
        <dbReference type="PROSITE" id="PS51186"/>
    </source>
</evidence>
<keyword evidence="6" id="KW-0689">Ribosomal protein</keyword>
<comment type="caution">
    <text evidence="6">The sequence shown here is derived from an EMBL/GenBank/DDBJ whole genome shotgun (WGS) entry which is preliminary data.</text>
</comment>
<evidence type="ECO:0000313" key="7">
    <source>
        <dbReference type="Proteomes" id="UP000823614"/>
    </source>
</evidence>
<proteinExistence type="inferred from homology"/>
<dbReference type="Gene3D" id="3.40.630.30">
    <property type="match status" value="1"/>
</dbReference>
<dbReference type="EMBL" id="JADIMP010000060">
    <property type="protein sequence ID" value="MBO8441556.1"/>
    <property type="molecule type" value="Genomic_DNA"/>
</dbReference>
<dbReference type="PROSITE" id="PS51186">
    <property type="entry name" value="GNAT"/>
    <property type="match status" value="1"/>
</dbReference>
<dbReference type="Proteomes" id="UP000823614">
    <property type="component" value="Unassembled WGS sequence"/>
</dbReference>
<evidence type="ECO:0000256" key="3">
    <source>
        <dbReference type="ARBA" id="ARBA00022679"/>
    </source>
</evidence>
<name>A0A9D9H818_9LACO</name>
<dbReference type="CDD" id="cd04301">
    <property type="entry name" value="NAT_SF"/>
    <property type="match status" value="1"/>
</dbReference>
<evidence type="ECO:0000256" key="2">
    <source>
        <dbReference type="ARBA" id="ARBA00022490"/>
    </source>
</evidence>
<keyword evidence="4" id="KW-0012">Acyltransferase</keyword>
<dbReference type="NCBIfam" id="TIGR01575">
    <property type="entry name" value="rimI"/>
    <property type="match status" value="1"/>
</dbReference>